<protein>
    <submittedName>
        <fullName evidence="3">Uncharacterized protein</fullName>
    </submittedName>
</protein>
<keyword evidence="2" id="KW-1133">Transmembrane helix</keyword>
<evidence type="ECO:0000313" key="3">
    <source>
        <dbReference type="EMBL" id="KAH8041500.1"/>
    </source>
</evidence>
<evidence type="ECO:0000256" key="2">
    <source>
        <dbReference type="SAM" id="Phobius"/>
    </source>
</evidence>
<keyword evidence="2" id="KW-0472">Membrane</keyword>
<reference evidence="3" key="1">
    <citation type="journal article" date="2020" name="Cell">
        <title>Large-Scale Comparative Analyses of Tick Genomes Elucidate Their Genetic Diversity and Vector Capacities.</title>
        <authorList>
            <consortium name="Tick Genome and Microbiome Consortium (TIGMIC)"/>
            <person name="Jia N."/>
            <person name="Wang J."/>
            <person name="Shi W."/>
            <person name="Du L."/>
            <person name="Sun Y."/>
            <person name="Zhan W."/>
            <person name="Jiang J.F."/>
            <person name="Wang Q."/>
            <person name="Zhang B."/>
            <person name="Ji P."/>
            <person name="Bell-Sakyi L."/>
            <person name="Cui X.M."/>
            <person name="Yuan T.T."/>
            <person name="Jiang B.G."/>
            <person name="Yang W.F."/>
            <person name="Lam T.T."/>
            <person name="Chang Q.C."/>
            <person name="Ding S.J."/>
            <person name="Wang X.J."/>
            <person name="Zhu J.G."/>
            <person name="Ruan X.D."/>
            <person name="Zhao L."/>
            <person name="Wei J.T."/>
            <person name="Ye R.Z."/>
            <person name="Que T.C."/>
            <person name="Du C.H."/>
            <person name="Zhou Y.H."/>
            <person name="Cheng J.X."/>
            <person name="Dai P.F."/>
            <person name="Guo W.B."/>
            <person name="Han X.H."/>
            <person name="Huang E.J."/>
            <person name="Li L.F."/>
            <person name="Wei W."/>
            <person name="Gao Y.C."/>
            <person name="Liu J.Z."/>
            <person name="Shao H.Z."/>
            <person name="Wang X."/>
            <person name="Wang C.C."/>
            <person name="Yang T.C."/>
            <person name="Huo Q.B."/>
            <person name="Li W."/>
            <person name="Chen H.Y."/>
            <person name="Chen S.E."/>
            <person name="Zhou L.G."/>
            <person name="Ni X.B."/>
            <person name="Tian J.H."/>
            <person name="Sheng Y."/>
            <person name="Liu T."/>
            <person name="Pan Y.S."/>
            <person name="Xia L.Y."/>
            <person name="Li J."/>
            <person name="Zhao F."/>
            <person name="Cao W.C."/>
        </authorList>
    </citation>
    <scope>NUCLEOTIDE SEQUENCE</scope>
    <source>
        <strain evidence="3">Rmic-2018</strain>
    </source>
</reference>
<dbReference type="Proteomes" id="UP000821866">
    <property type="component" value="Chromosome 1"/>
</dbReference>
<gene>
    <name evidence="3" type="ORF">HPB51_016945</name>
</gene>
<keyword evidence="4" id="KW-1185">Reference proteome</keyword>
<dbReference type="SUPFAM" id="SSF55486">
    <property type="entry name" value="Metalloproteases ('zincins'), catalytic domain"/>
    <property type="match status" value="1"/>
</dbReference>
<dbReference type="GO" id="GO:0006508">
    <property type="term" value="P:proteolysis"/>
    <property type="evidence" value="ECO:0007669"/>
    <property type="project" value="InterPro"/>
</dbReference>
<dbReference type="EMBL" id="JABSTU010000001">
    <property type="protein sequence ID" value="KAH8041500.1"/>
    <property type="molecule type" value="Genomic_DNA"/>
</dbReference>
<dbReference type="InterPro" id="IPR000718">
    <property type="entry name" value="Peptidase_M13"/>
</dbReference>
<dbReference type="AlphaFoldDB" id="A0A9J6F4Q3"/>
<keyword evidence="2" id="KW-0812">Transmembrane</keyword>
<name>A0A9J6F4Q3_RHIMP</name>
<dbReference type="GO" id="GO:0004222">
    <property type="term" value="F:metalloendopeptidase activity"/>
    <property type="evidence" value="ECO:0007669"/>
    <property type="project" value="InterPro"/>
</dbReference>
<feature type="region of interest" description="Disordered" evidence="1">
    <location>
        <begin position="1"/>
        <end position="23"/>
    </location>
</feature>
<accession>A0A9J6F4Q3</accession>
<feature type="compositionally biased region" description="Polar residues" evidence="1">
    <location>
        <begin position="1"/>
        <end position="12"/>
    </location>
</feature>
<evidence type="ECO:0000256" key="1">
    <source>
        <dbReference type="SAM" id="MobiDB-lite"/>
    </source>
</evidence>
<evidence type="ECO:0000313" key="4">
    <source>
        <dbReference type="Proteomes" id="UP000821866"/>
    </source>
</evidence>
<reference evidence="3" key="2">
    <citation type="submission" date="2021-09" db="EMBL/GenBank/DDBJ databases">
        <authorList>
            <person name="Jia N."/>
            <person name="Wang J."/>
            <person name="Shi W."/>
            <person name="Du L."/>
            <person name="Sun Y."/>
            <person name="Zhan W."/>
            <person name="Jiang J."/>
            <person name="Wang Q."/>
            <person name="Zhang B."/>
            <person name="Ji P."/>
            <person name="Sakyi L.B."/>
            <person name="Cui X."/>
            <person name="Yuan T."/>
            <person name="Jiang B."/>
            <person name="Yang W."/>
            <person name="Lam T.T.-Y."/>
            <person name="Chang Q."/>
            <person name="Ding S."/>
            <person name="Wang X."/>
            <person name="Zhu J."/>
            <person name="Ruan X."/>
            <person name="Zhao L."/>
            <person name="Wei J."/>
            <person name="Que T."/>
            <person name="Du C."/>
            <person name="Cheng J."/>
            <person name="Dai P."/>
            <person name="Han X."/>
            <person name="Huang E."/>
            <person name="Gao Y."/>
            <person name="Liu J."/>
            <person name="Shao H."/>
            <person name="Ye R."/>
            <person name="Li L."/>
            <person name="Wei W."/>
            <person name="Wang X."/>
            <person name="Wang C."/>
            <person name="Huo Q."/>
            <person name="Li W."/>
            <person name="Guo W."/>
            <person name="Chen H."/>
            <person name="Chen S."/>
            <person name="Zhou L."/>
            <person name="Zhou L."/>
            <person name="Ni X."/>
            <person name="Tian J."/>
            <person name="Zhou Y."/>
            <person name="Sheng Y."/>
            <person name="Liu T."/>
            <person name="Pan Y."/>
            <person name="Xia L."/>
            <person name="Li J."/>
            <person name="Zhao F."/>
            <person name="Cao W."/>
        </authorList>
    </citation>
    <scope>NUCLEOTIDE SEQUENCE</scope>
    <source>
        <strain evidence="3">Rmic-2018</strain>
        <tissue evidence="3">Larvae</tissue>
    </source>
</reference>
<feature type="transmembrane region" description="Helical" evidence="2">
    <location>
        <begin position="102"/>
        <end position="126"/>
    </location>
</feature>
<dbReference type="PROSITE" id="PS51885">
    <property type="entry name" value="NEPRILYSIN"/>
    <property type="match status" value="1"/>
</dbReference>
<comment type="caution">
    <text evidence="3">The sequence shown here is derived from an EMBL/GenBank/DDBJ whole genome shotgun (WGS) entry which is preliminary data.</text>
</comment>
<sequence length="219" mass="23667">MATSGRTIATTRSRQRSLADPSTGMASALRSVAADVMSPMPPGASSTVLLRGRQLRAVPGRMSQMTAISAGGDLVGNAWRDEETSAGGSHAFELLLMGGNGWSLLIGLAVWLCGFVLLAFVVSLVYPQAPQTLCTRPVCMRLDRAMASSVNSRRHPCDDFFAYVCPATEADRKARVILRVRMQCVRHLIETHYSTTEVRRVHVGHVSEDPPVGQLSNCI</sequence>
<proteinExistence type="predicted"/>
<organism evidence="3 4">
    <name type="scientific">Rhipicephalus microplus</name>
    <name type="common">Cattle tick</name>
    <name type="synonym">Boophilus microplus</name>
    <dbReference type="NCBI Taxonomy" id="6941"/>
    <lineage>
        <taxon>Eukaryota</taxon>
        <taxon>Metazoa</taxon>
        <taxon>Ecdysozoa</taxon>
        <taxon>Arthropoda</taxon>
        <taxon>Chelicerata</taxon>
        <taxon>Arachnida</taxon>
        <taxon>Acari</taxon>
        <taxon>Parasitiformes</taxon>
        <taxon>Ixodida</taxon>
        <taxon>Ixodoidea</taxon>
        <taxon>Ixodidae</taxon>
        <taxon>Rhipicephalinae</taxon>
        <taxon>Rhipicephalus</taxon>
        <taxon>Boophilus</taxon>
    </lineage>
</organism>